<reference evidence="3 4" key="1">
    <citation type="submission" date="2019-12" db="EMBL/GenBank/DDBJ databases">
        <title>Shinella granuli gen. nov., sp. nov., and proposal of the reclassification of Zoogloea ramigera ATCC 19623 as Shinella zoogloeoides sp. nov.</title>
        <authorList>
            <person name="Gao J."/>
        </authorList>
    </citation>
    <scope>NUCLEOTIDE SEQUENCE [LARGE SCALE GENOMIC DNA]</scope>
    <source>
        <strain evidence="3 4">DSM 287</strain>
    </source>
</reference>
<feature type="signal peptide" evidence="2">
    <location>
        <begin position="1"/>
        <end position="24"/>
    </location>
</feature>
<dbReference type="EMBL" id="WUML01000002">
    <property type="protein sequence ID" value="MXN99197.1"/>
    <property type="molecule type" value="Genomic_DNA"/>
</dbReference>
<gene>
    <name evidence="3" type="ORF">GR156_02685</name>
</gene>
<feature type="chain" id="PRO_5026997765" description="Transmembrane signal peptide protein" evidence="2">
    <location>
        <begin position="25"/>
        <end position="107"/>
    </location>
</feature>
<dbReference type="RefSeq" id="WP_229342182.1">
    <property type="nucleotide sequence ID" value="NZ_CP086610.1"/>
</dbReference>
<keyword evidence="2" id="KW-0732">Signal</keyword>
<evidence type="ECO:0008006" key="5">
    <source>
        <dbReference type="Google" id="ProtNLM"/>
    </source>
</evidence>
<evidence type="ECO:0000256" key="2">
    <source>
        <dbReference type="SAM" id="SignalP"/>
    </source>
</evidence>
<protein>
    <recommendedName>
        <fullName evidence="5">Transmembrane signal peptide protein</fullName>
    </recommendedName>
</protein>
<feature type="region of interest" description="Disordered" evidence="1">
    <location>
        <begin position="23"/>
        <end position="53"/>
    </location>
</feature>
<sequence length="107" mass="12235">MKVLTRTLLAAVALSFAAAPMAQAQQHYGNDRKPGYSSSWDKHGARRHHDWRKGERYSDWKRRPPVRDYHRHGLRKPGRGQQWVKVDDSYLLMSVATGLILGIAAAR</sequence>
<evidence type="ECO:0000256" key="1">
    <source>
        <dbReference type="SAM" id="MobiDB-lite"/>
    </source>
</evidence>
<comment type="caution">
    <text evidence="3">The sequence shown here is derived from an EMBL/GenBank/DDBJ whole genome shotgun (WGS) entry which is preliminary data.</text>
</comment>
<dbReference type="Gene3D" id="3.10.450.160">
    <property type="entry name" value="inner membrane protein cigr"/>
    <property type="match status" value="1"/>
</dbReference>
<dbReference type="InterPro" id="IPR024572">
    <property type="entry name" value="RcnB"/>
</dbReference>
<proteinExistence type="predicted"/>
<organism evidence="3 4">
    <name type="scientific">Shinella zoogloeoides</name>
    <name type="common">Crabtreella saccharophila</name>
    <dbReference type="NCBI Taxonomy" id="352475"/>
    <lineage>
        <taxon>Bacteria</taxon>
        <taxon>Pseudomonadati</taxon>
        <taxon>Pseudomonadota</taxon>
        <taxon>Alphaproteobacteria</taxon>
        <taxon>Hyphomicrobiales</taxon>
        <taxon>Rhizobiaceae</taxon>
        <taxon>Shinella</taxon>
    </lineage>
</organism>
<dbReference type="Pfam" id="PF11776">
    <property type="entry name" value="RcnB"/>
    <property type="match status" value="1"/>
</dbReference>
<evidence type="ECO:0000313" key="4">
    <source>
        <dbReference type="Proteomes" id="UP000440304"/>
    </source>
</evidence>
<dbReference type="Proteomes" id="UP000440304">
    <property type="component" value="Unassembled WGS sequence"/>
</dbReference>
<name>A0A6N8TDA7_SHIZO</name>
<evidence type="ECO:0000313" key="3">
    <source>
        <dbReference type="EMBL" id="MXN99197.1"/>
    </source>
</evidence>
<dbReference type="AlphaFoldDB" id="A0A6N8TDA7"/>
<accession>A0A6N8TDA7</accession>